<dbReference type="InterPro" id="IPR012951">
    <property type="entry name" value="BBE"/>
</dbReference>
<dbReference type="PROSITE" id="PS51387">
    <property type="entry name" value="FAD_PCMH"/>
    <property type="match status" value="1"/>
</dbReference>
<keyword evidence="3" id="KW-0274">FAD</keyword>
<keyword evidence="8" id="KW-1185">Reference proteome</keyword>
<dbReference type="Gene3D" id="3.40.462.20">
    <property type="match status" value="1"/>
</dbReference>
<accession>A0ABR1H948</accession>
<protein>
    <recommendedName>
        <fullName evidence="6">FAD-binding PCMH-type domain-containing protein</fullName>
    </recommendedName>
</protein>
<dbReference type="PANTHER" id="PTHR42973:SF17">
    <property type="entry name" value="OXIDASE, PUTATIVE (AFU_ORTHOLOGUE AFUA_6G14340)-RELATED"/>
    <property type="match status" value="1"/>
</dbReference>
<dbReference type="Gene3D" id="6.10.140.1160">
    <property type="match status" value="1"/>
</dbReference>
<feature type="signal peptide" evidence="5">
    <location>
        <begin position="1"/>
        <end position="21"/>
    </location>
</feature>
<reference evidence="7 8" key="1">
    <citation type="journal article" date="2025" name="Microbiol. Resour. Announc.">
        <title>Draft genome sequences for Neonectria magnoliae and Neonectria punicea, canker pathogens of Liriodendron tulipifera and Acer saccharum in West Virginia.</title>
        <authorList>
            <person name="Petronek H.M."/>
            <person name="Kasson M.T."/>
            <person name="Metheny A.M."/>
            <person name="Stauder C.M."/>
            <person name="Lovett B."/>
            <person name="Lynch S.C."/>
            <person name="Garnas J.R."/>
            <person name="Kasson L.R."/>
            <person name="Stajich J.E."/>
        </authorList>
    </citation>
    <scope>NUCLEOTIDE SEQUENCE [LARGE SCALE GENOMIC DNA]</scope>
    <source>
        <strain evidence="7 8">NRRL 64653</strain>
    </source>
</reference>
<evidence type="ECO:0000313" key="7">
    <source>
        <dbReference type="EMBL" id="KAK7417654.1"/>
    </source>
</evidence>
<gene>
    <name evidence="7" type="ORF">QQX98_004475</name>
</gene>
<sequence length="476" mass="52010">MRLSTLLQLHHFFILAAVAATTKPRAVLEDCLQDAVSGDAARAQFSHEPDFEENDIRPYNLNYRRKPFAILYPKTSAEVSGIVRGAATSDRKVQARSGGNDYTNSCLGSEDGAIVVDLRHFQKLEVDTGTGVATVGPGHRQKTLVEGLHSKRRLYLPTGASARIAVGGFVTIGGVGLTTRLEGTMADSLIQAEIVLANGTIVKASANENADLFWATKSEPREVVDFGFVVSSTNPATLANAFKTYQEIIRDKDLDHRLGVVVVATKDSLRISGAYFGPRSGYDKIDLASRIPNVVSGSVLETITWVQHANNTFRGIESLDPRQTHFYAHGTAINFATLPTNNTIDALFEHLQKADSGGSNRFLLMDLDGGAVKKLAVDATSFPHRDVAYFVSLYASSDRPTTQAAYDFVDDAVLAVQGNHPEKYLTYAGYTNDRVKTNLQENYWGPNLPRLQKIKAAYDPKDLFSTLHTVKAKGRN</sequence>
<comment type="similarity">
    <text evidence="1">Belongs to the oxygen-dependent FAD-linked oxidoreductase family.</text>
</comment>
<dbReference type="SUPFAM" id="SSF56176">
    <property type="entry name" value="FAD-binding/transporter-associated domain-like"/>
    <property type="match status" value="1"/>
</dbReference>
<keyword evidence="4" id="KW-0560">Oxidoreductase</keyword>
<dbReference type="Proteomes" id="UP001498476">
    <property type="component" value="Unassembled WGS sequence"/>
</dbReference>
<dbReference type="Pfam" id="PF08031">
    <property type="entry name" value="BBE"/>
    <property type="match status" value="1"/>
</dbReference>
<evidence type="ECO:0000256" key="5">
    <source>
        <dbReference type="SAM" id="SignalP"/>
    </source>
</evidence>
<evidence type="ECO:0000259" key="6">
    <source>
        <dbReference type="PROSITE" id="PS51387"/>
    </source>
</evidence>
<dbReference type="Gene3D" id="3.30.465.10">
    <property type="match status" value="1"/>
</dbReference>
<dbReference type="Pfam" id="PF01565">
    <property type="entry name" value="FAD_binding_4"/>
    <property type="match status" value="1"/>
</dbReference>
<feature type="chain" id="PRO_5045124659" description="FAD-binding PCMH-type domain-containing protein" evidence="5">
    <location>
        <begin position="22"/>
        <end position="476"/>
    </location>
</feature>
<dbReference type="InterPro" id="IPR016169">
    <property type="entry name" value="FAD-bd_PCMH_sub2"/>
</dbReference>
<dbReference type="EMBL" id="JAZAVJ010000055">
    <property type="protein sequence ID" value="KAK7417654.1"/>
    <property type="molecule type" value="Genomic_DNA"/>
</dbReference>
<evidence type="ECO:0000256" key="2">
    <source>
        <dbReference type="ARBA" id="ARBA00022630"/>
    </source>
</evidence>
<dbReference type="InterPro" id="IPR036318">
    <property type="entry name" value="FAD-bd_PCMH-like_sf"/>
</dbReference>
<comment type="caution">
    <text evidence="7">The sequence shown here is derived from an EMBL/GenBank/DDBJ whole genome shotgun (WGS) entry which is preliminary data.</text>
</comment>
<keyword evidence="5" id="KW-0732">Signal</keyword>
<evidence type="ECO:0000256" key="1">
    <source>
        <dbReference type="ARBA" id="ARBA00005466"/>
    </source>
</evidence>
<feature type="domain" description="FAD-binding PCMH-type" evidence="6">
    <location>
        <begin position="63"/>
        <end position="239"/>
    </location>
</feature>
<evidence type="ECO:0000313" key="8">
    <source>
        <dbReference type="Proteomes" id="UP001498476"/>
    </source>
</evidence>
<evidence type="ECO:0000256" key="4">
    <source>
        <dbReference type="ARBA" id="ARBA00023002"/>
    </source>
</evidence>
<evidence type="ECO:0000256" key="3">
    <source>
        <dbReference type="ARBA" id="ARBA00022827"/>
    </source>
</evidence>
<keyword evidence="2" id="KW-0285">Flavoprotein</keyword>
<dbReference type="InterPro" id="IPR050416">
    <property type="entry name" value="FAD-linked_Oxidoreductase"/>
</dbReference>
<proteinExistence type="inferred from homology"/>
<dbReference type="InterPro" id="IPR016166">
    <property type="entry name" value="FAD-bd_PCMH"/>
</dbReference>
<organism evidence="7 8">
    <name type="scientific">Neonectria punicea</name>
    <dbReference type="NCBI Taxonomy" id="979145"/>
    <lineage>
        <taxon>Eukaryota</taxon>
        <taxon>Fungi</taxon>
        <taxon>Dikarya</taxon>
        <taxon>Ascomycota</taxon>
        <taxon>Pezizomycotina</taxon>
        <taxon>Sordariomycetes</taxon>
        <taxon>Hypocreomycetidae</taxon>
        <taxon>Hypocreales</taxon>
        <taxon>Nectriaceae</taxon>
        <taxon>Neonectria</taxon>
    </lineage>
</organism>
<dbReference type="PANTHER" id="PTHR42973">
    <property type="entry name" value="BINDING OXIDOREDUCTASE, PUTATIVE (AFU_ORTHOLOGUE AFUA_1G17690)-RELATED"/>
    <property type="match status" value="1"/>
</dbReference>
<dbReference type="InterPro" id="IPR006094">
    <property type="entry name" value="Oxid_FAD_bind_N"/>
</dbReference>
<name>A0ABR1H948_9HYPO</name>